<protein>
    <recommendedName>
        <fullName evidence="3">Lipoprotein</fullName>
    </recommendedName>
</protein>
<proteinExistence type="predicted"/>
<reference evidence="2" key="1">
    <citation type="submission" date="2011-04" db="EMBL/GenBank/DDBJ databases">
        <title>The complete genome of Spirochaeta coccoides DSM 17374.</title>
        <authorList>
            <person name="Lucas S."/>
            <person name="Copeland A."/>
            <person name="Lapidus A."/>
            <person name="Bruce D."/>
            <person name="Goodwin L."/>
            <person name="Pitluck S."/>
            <person name="Peters L."/>
            <person name="Kyrpides N."/>
            <person name="Mavromatis K."/>
            <person name="Pagani I."/>
            <person name="Ivanova N."/>
            <person name="Ovchinnikova G."/>
            <person name="Lu M."/>
            <person name="Detter J.C."/>
            <person name="Tapia R."/>
            <person name="Han C."/>
            <person name="Land M."/>
            <person name="Hauser L."/>
            <person name="Markowitz V."/>
            <person name="Cheng J.-F."/>
            <person name="Hugenholtz P."/>
            <person name="Woyke T."/>
            <person name="Wu D."/>
            <person name="Spring S."/>
            <person name="Schroeder M."/>
            <person name="Brambilla E."/>
            <person name="Klenk H.-P."/>
            <person name="Eisen J.A."/>
        </authorList>
    </citation>
    <scope>NUCLEOTIDE SEQUENCE [LARGE SCALE GENOMIC DNA]</scope>
    <source>
        <strain evidence="2">ATCC BAA-1237 / DSM 17374 / SPN1</strain>
    </source>
</reference>
<dbReference type="RefSeq" id="WP_013739411.1">
    <property type="nucleotide sequence ID" value="NC_015436.1"/>
</dbReference>
<gene>
    <name evidence="1" type="ordered locus">Spico_0790</name>
</gene>
<dbReference type="Proteomes" id="UP000007939">
    <property type="component" value="Chromosome"/>
</dbReference>
<evidence type="ECO:0000313" key="2">
    <source>
        <dbReference type="Proteomes" id="UP000007939"/>
    </source>
</evidence>
<evidence type="ECO:0008006" key="3">
    <source>
        <dbReference type="Google" id="ProtNLM"/>
    </source>
</evidence>
<name>F4GHB6_PARC1</name>
<dbReference type="PROSITE" id="PS51257">
    <property type="entry name" value="PROKAR_LIPOPROTEIN"/>
    <property type="match status" value="1"/>
</dbReference>
<organism evidence="1 2">
    <name type="scientific">Parasphaerochaeta coccoides (strain ATCC BAA-1237 / DSM 17374 / SPN1)</name>
    <name type="common">Sphaerochaeta coccoides</name>
    <dbReference type="NCBI Taxonomy" id="760011"/>
    <lineage>
        <taxon>Bacteria</taxon>
        <taxon>Pseudomonadati</taxon>
        <taxon>Spirochaetota</taxon>
        <taxon>Spirochaetia</taxon>
        <taxon>Spirochaetales</taxon>
        <taxon>Sphaerochaetaceae</taxon>
        <taxon>Parasphaerochaeta</taxon>
    </lineage>
</organism>
<sequence>MKIRLSSILLLIFGMFSMAFIIACASLPQDSPEKTEMYRRDVETASRILLERAVQGTSEQLRLEPARPATYMMPEIRTMFLDNSSITGMGVRIQAWERQFMVLVADIATTIPSFMQDDVHAFTIPLDVDAALLAQGTITVSPLFGESIRPALVAHIAGLAFQAMSRTDADGNSIADIWTGIKDSYRIWTEAWARFDGPWRQSLPGIWSATDDEVMQALAESLADDFLRRLSQEEDIIRSTPIADDSDPVALIFQSR</sequence>
<dbReference type="HOGENOM" id="CLU_1085439_0_0_12"/>
<accession>F4GHB6</accession>
<dbReference type="STRING" id="760011.Spico_0790"/>
<keyword evidence="2" id="KW-1185">Reference proteome</keyword>
<dbReference type="EMBL" id="CP002659">
    <property type="protein sequence ID" value="AEC02015.1"/>
    <property type="molecule type" value="Genomic_DNA"/>
</dbReference>
<dbReference type="AlphaFoldDB" id="F4GHB6"/>
<dbReference type="KEGG" id="scc:Spico_0790"/>
<evidence type="ECO:0000313" key="1">
    <source>
        <dbReference type="EMBL" id="AEC02015.1"/>
    </source>
</evidence>
<reference evidence="1 2" key="2">
    <citation type="journal article" date="2012" name="Stand. Genomic Sci.">
        <title>Complete genome sequence of the termite hindgut bacterium Spirochaeta coccoides type strain (SPN1(T)), reclassification in the genus Sphaerochaeta as Sphaerochaeta coccoides comb. nov. and emendations of the family Spirochaetaceae and the genus Sphaerochaeta.</title>
        <authorList>
            <person name="Abt B."/>
            <person name="Han C."/>
            <person name="Scheuner C."/>
            <person name="Lu M."/>
            <person name="Lapidus A."/>
            <person name="Nolan M."/>
            <person name="Lucas S."/>
            <person name="Hammon N."/>
            <person name="Deshpande S."/>
            <person name="Cheng J.F."/>
            <person name="Tapia R."/>
            <person name="Goodwin L.A."/>
            <person name="Pitluck S."/>
            <person name="Liolios K."/>
            <person name="Pagani I."/>
            <person name="Ivanova N."/>
            <person name="Mavromatis K."/>
            <person name="Mikhailova N."/>
            <person name="Huntemann M."/>
            <person name="Pati A."/>
            <person name="Chen A."/>
            <person name="Palaniappan K."/>
            <person name="Land M."/>
            <person name="Hauser L."/>
            <person name="Brambilla E.M."/>
            <person name="Rohde M."/>
            <person name="Spring S."/>
            <person name="Gronow S."/>
            <person name="Goker M."/>
            <person name="Woyke T."/>
            <person name="Bristow J."/>
            <person name="Eisen J.A."/>
            <person name="Markowitz V."/>
            <person name="Hugenholtz P."/>
            <person name="Kyrpides N.C."/>
            <person name="Klenk H.P."/>
            <person name="Detter J.C."/>
        </authorList>
    </citation>
    <scope>NUCLEOTIDE SEQUENCE [LARGE SCALE GENOMIC DNA]</scope>
    <source>
        <strain evidence="2">ATCC BAA-1237 / DSM 17374 / SPN1</strain>
    </source>
</reference>